<dbReference type="Pfam" id="PF06985">
    <property type="entry name" value="HET"/>
    <property type="match status" value="1"/>
</dbReference>
<organism evidence="2 3">
    <name type="scientific">Coniosporium apollinis</name>
    <dbReference type="NCBI Taxonomy" id="61459"/>
    <lineage>
        <taxon>Eukaryota</taxon>
        <taxon>Fungi</taxon>
        <taxon>Dikarya</taxon>
        <taxon>Ascomycota</taxon>
        <taxon>Pezizomycotina</taxon>
        <taxon>Dothideomycetes</taxon>
        <taxon>Dothideomycetes incertae sedis</taxon>
        <taxon>Coniosporium</taxon>
    </lineage>
</organism>
<reference evidence="2" key="1">
    <citation type="submission" date="2022-10" db="EMBL/GenBank/DDBJ databases">
        <title>Culturing micro-colonial fungi from biological soil crusts in the Mojave desert and describing Neophaeococcomyces mojavensis, and introducing the new genera and species Taxawa tesnikishii.</title>
        <authorList>
            <person name="Kurbessoian T."/>
            <person name="Stajich J.E."/>
        </authorList>
    </citation>
    <scope>NUCLEOTIDE SEQUENCE</scope>
    <source>
        <strain evidence="2">TK_1</strain>
    </source>
</reference>
<protein>
    <recommendedName>
        <fullName evidence="1">Heterokaryon incompatibility domain-containing protein</fullName>
    </recommendedName>
</protein>
<comment type="caution">
    <text evidence="2">The sequence shown here is derived from an EMBL/GenBank/DDBJ whole genome shotgun (WGS) entry which is preliminary data.</text>
</comment>
<proteinExistence type="predicted"/>
<evidence type="ECO:0000313" key="3">
    <source>
        <dbReference type="Proteomes" id="UP001172684"/>
    </source>
</evidence>
<dbReference type="PANTHER" id="PTHR24148">
    <property type="entry name" value="ANKYRIN REPEAT DOMAIN-CONTAINING PROTEIN 39 HOMOLOG-RELATED"/>
    <property type="match status" value="1"/>
</dbReference>
<evidence type="ECO:0000259" key="1">
    <source>
        <dbReference type="Pfam" id="PF06985"/>
    </source>
</evidence>
<gene>
    <name evidence="2" type="ORF">H2201_008235</name>
</gene>
<evidence type="ECO:0000313" key="2">
    <source>
        <dbReference type="EMBL" id="KAJ9657254.1"/>
    </source>
</evidence>
<dbReference type="InterPro" id="IPR010730">
    <property type="entry name" value="HET"/>
</dbReference>
<feature type="domain" description="Heterokaryon incompatibility" evidence="1">
    <location>
        <begin position="55"/>
        <end position="196"/>
    </location>
</feature>
<keyword evidence="3" id="KW-1185">Reference proteome</keyword>
<accession>A0ABQ9NH84</accession>
<dbReference type="EMBL" id="JAPDRL010000104">
    <property type="protein sequence ID" value="KAJ9657254.1"/>
    <property type="molecule type" value="Genomic_DNA"/>
</dbReference>
<dbReference type="Proteomes" id="UP001172684">
    <property type="component" value="Unassembled WGS sequence"/>
</dbReference>
<dbReference type="PANTHER" id="PTHR24148:SF73">
    <property type="entry name" value="HET DOMAIN PROTEIN (AFU_ORTHOLOGUE AFUA_8G01020)"/>
    <property type="match status" value="1"/>
</dbReference>
<sequence>MEVLSACVNRPLALQYQPIDTTNDGLRLLVLEPGAGSEPIRCKLYFSTFAERPSYSALSYTWGDPGDTKYIEIDGFRIQIGKNLWTALHNLRHRSHSQTLWVDSICIDQSSAEEKSHQIPIMAFIYGRAERVIVWLGRHQEHNAACDLGAFSSVGLSRAEPNYDISAWNPCWTSVGPLIYRLIHEEYWKRTWIIQEIGMASNIRVHFGEKSLPWDNFLALVKWYQEENPSAQAVHYILKLGRLRESRYRDGKTYALSDLLDTFRNSFCAVVHDKIYAFLGLANDHFGEISVNYSRTAFELYQDVIQFQSISTLESTQKRVEIVYISALVRRMLSRESGLLPKELKRVIPDNFMTSHKTWTNWYLIEAGKAIARDEVRKAVARRDCENARRDDCDKESEGNGALGYLLLYMLFYPLVHSWIAVQDWLTILDIRSKTEYTMFWYPTAAENLEVWQPRVLGNGIDGIQIRGAIVGRVQYIGPLSDEILASFNAKKRWAASLSSQFSNETELRRVRGQNERLMHILEDPSGITTRNIHDFHAEQQGQPQNALRLFLGTNGMAGIIPPGVKVGDTICQFWNSSASAVLRQDIDGVYQVIGRAGIVQYGKRGDWDVPEDKMMFDESSNSAVDLAVHIMTLTGLSLDTVNFQFST</sequence>
<name>A0ABQ9NH84_9PEZI</name>
<dbReference type="InterPro" id="IPR052895">
    <property type="entry name" value="HetReg/Transcr_Mod"/>
</dbReference>